<feature type="compositionally biased region" description="Polar residues" evidence="10">
    <location>
        <begin position="40"/>
        <end position="50"/>
    </location>
</feature>
<accession>A0ABR1AL40</accession>
<dbReference type="Pfam" id="PF00096">
    <property type="entry name" value="zf-C2H2"/>
    <property type="match status" value="2"/>
</dbReference>
<dbReference type="InterPro" id="IPR017956">
    <property type="entry name" value="AT_hook_DNA-bd_motif"/>
</dbReference>
<dbReference type="PRINTS" id="PR00929">
    <property type="entry name" value="ATHOOK"/>
</dbReference>
<feature type="domain" description="C2H2-type" evidence="11">
    <location>
        <begin position="111"/>
        <end position="138"/>
    </location>
</feature>
<dbReference type="SUPFAM" id="SSF57667">
    <property type="entry name" value="beta-beta-alpha zinc fingers"/>
    <property type="match status" value="2"/>
</dbReference>
<evidence type="ECO:0000256" key="10">
    <source>
        <dbReference type="SAM" id="MobiDB-lite"/>
    </source>
</evidence>
<dbReference type="Pfam" id="PF02178">
    <property type="entry name" value="AT_hook"/>
    <property type="match status" value="9"/>
</dbReference>
<keyword evidence="13" id="KW-1185">Reference proteome</keyword>
<keyword evidence="3" id="KW-0489">Methyltransferase</keyword>
<evidence type="ECO:0000256" key="9">
    <source>
        <dbReference type="PROSITE-ProRule" id="PRU00042"/>
    </source>
</evidence>
<dbReference type="PROSITE" id="PS50157">
    <property type="entry name" value="ZINC_FINGER_C2H2_2"/>
    <property type="match status" value="3"/>
</dbReference>
<dbReference type="Proteomes" id="UP001359485">
    <property type="component" value="Unassembled WGS sequence"/>
</dbReference>
<keyword evidence="7 9" id="KW-0863">Zinc-finger</keyword>
<dbReference type="PANTHER" id="PTHR24403:SF43">
    <property type="entry name" value="ZINC FINGER PROTEIN 64"/>
    <property type="match status" value="1"/>
</dbReference>
<dbReference type="InterPro" id="IPR050688">
    <property type="entry name" value="Zinc_finger/UBP_domain"/>
</dbReference>
<evidence type="ECO:0000259" key="11">
    <source>
        <dbReference type="PROSITE" id="PS50157"/>
    </source>
</evidence>
<feature type="domain" description="C2H2-type" evidence="11">
    <location>
        <begin position="403"/>
        <end position="430"/>
    </location>
</feature>
<keyword evidence="2" id="KW-0963">Cytoplasm</keyword>
<feature type="region of interest" description="Disordered" evidence="10">
    <location>
        <begin position="23"/>
        <end position="50"/>
    </location>
</feature>
<feature type="region of interest" description="Disordered" evidence="10">
    <location>
        <begin position="426"/>
        <end position="448"/>
    </location>
</feature>
<evidence type="ECO:0000256" key="1">
    <source>
        <dbReference type="ARBA" id="ARBA00004496"/>
    </source>
</evidence>
<evidence type="ECO:0000313" key="13">
    <source>
        <dbReference type="Proteomes" id="UP001359485"/>
    </source>
</evidence>
<dbReference type="SMART" id="SM00384">
    <property type="entry name" value="AT_hook"/>
    <property type="match status" value="10"/>
</dbReference>
<keyword evidence="6" id="KW-0677">Repeat</keyword>
<dbReference type="Gene3D" id="3.30.160.60">
    <property type="entry name" value="Classic Zinc Finger"/>
    <property type="match status" value="3"/>
</dbReference>
<evidence type="ECO:0000256" key="3">
    <source>
        <dbReference type="ARBA" id="ARBA00022603"/>
    </source>
</evidence>
<evidence type="ECO:0000256" key="7">
    <source>
        <dbReference type="ARBA" id="ARBA00022771"/>
    </source>
</evidence>
<evidence type="ECO:0000256" key="5">
    <source>
        <dbReference type="ARBA" id="ARBA00022723"/>
    </source>
</evidence>
<evidence type="ECO:0000256" key="6">
    <source>
        <dbReference type="ARBA" id="ARBA00022737"/>
    </source>
</evidence>
<dbReference type="PANTHER" id="PTHR24403">
    <property type="entry name" value="ZINC FINGER PROTEIN"/>
    <property type="match status" value="1"/>
</dbReference>
<dbReference type="EMBL" id="JAWJWF010000047">
    <property type="protein sequence ID" value="KAK6621992.1"/>
    <property type="molecule type" value="Genomic_DNA"/>
</dbReference>
<evidence type="ECO:0000313" key="12">
    <source>
        <dbReference type="EMBL" id="KAK6621992.1"/>
    </source>
</evidence>
<reference evidence="12 13" key="1">
    <citation type="submission" date="2023-09" db="EMBL/GenBank/DDBJ databases">
        <title>Genomes of two closely related lineages of the louse Polyplax serrata with different host specificities.</title>
        <authorList>
            <person name="Martinu J."/>
            <person name="Tarabai H."/>
            <person name="Stefka J."/>
            <person name="Hypsa V."/>
        </authorList>
    </citation>
    <scope>NUCLEOTIDE SEQUENCE [LARGE SCALE GENOMIC DNA]</scope>
    <source>
        <strain evidence="12">98ZLc_SE</strain>
    </source>
</reference>
<feature type="domain" description="C2H2-type" evidence="11">
    <location>
        <begin position="305"/>
        <end position="332"/>
    </location>
</feature>
<dbReference type="InterPro" id="IPR013087">
    <property type="entry name" value="Znf_C2H2_type"/>
</dbReference>
<dbReference type="SMART" id="SM00355">
    <property type="entry name" value="ZnF_C2H2"/>
    <property type="match status" value="7"/>
</dbReference>
<evidence type="ECO:0000256" key="8">
    <source>
        <dbReference type="ARBA" id="ARBA00022833"/>
    </source>
</evidence>
<sequence length="718" mass="82856">MDNLLNQQNVAIKTEFPSSSDYLVNSGGGHQDLNELPEQGNENPLTNSWTPIEIKNDATINIVSLKTKKGRGRPRKSRSVDGSQMICNLCYYKAHDAYDLEEHMKSHKIMFECNFCDSTFSEKVNLMTHIRRHVKEESKCTNIASDQDSNQLPREAMGTVEPIGVKKKRGRPRKTVEPIGVKRKRGRPRKTVEPIGVKRKRGRPRKTVEPIGVKKKRGRPRKTVEPIGVKRKRGRPRKTVEPIGVKKKRGRPRKTVEPIGIKKKRGTPRKTDITNRGQSACSLCCYKTHDAYDLEEHMKSHKILFECNFCDSVLSEKVNLMAHIRRHVKEESKCTNIVSDQDSNQLPREAIGTVEPIGEKKKRGRPRKTDITNRGQIACSLCCYKTHDAYDLEEHMKSHKTMFECNYCDSVFSEKVNLMTHTRRHVKDDPKTKNNPRLVTSTPDTNNIPTKAEFPSTSGYLATNIACHQDSNKLLKEAKVILENETFSIMKKRGRPSKMNNTNAAQVVCNLCYYKAHGALDFEEHMKRHLRKYEYNFWPTILFKRLRGKTKEFYACSACRDRKDCNFFVPASDLAKNSTRELSQHWKNQQKIILTTINNENRHETYLKMLEMTNTKSHSKNRTKTKSSKSNAAVTCKSLNYNFYNKDQFIWFNMFNNHVFDEAQEKYLQDYLSTEKIIVLLDPPFGGRVEPLAHTIKSLSKHLSKCRDAQGYLCKYIT</sequence>
<comment type="subcellular location">
    <subcellularLocation>
        <location evidence="1">Cytoplasm</location>
    </subcellularLocation>
</comment>
<dbReference type="Pfam" id="PF10237">
    <property type="entry name" value="N6-adenineMlase"/>
    <property type="match status" value="1"/>
</dbReference>
<dbReference type="InterPro" id="IPR041370">
    <property type="entry name" value="Mlase_EEF1AKMT1/ZCCHC4"/>
</dbReference>
<proteinExistence type="predicted"/>
<dbReference type="PROSITE" id="PS00028">
    <property type="entry name" value="ZINC_FINGER_C2H2_1"/>
    <property type="match status" value="3"/>
</dbReference>
<keyword evidence="5" id="KW-0479">Metal-binding</keyword>
<name>A0ABR1AL40_POLSC</name>
<evidence type="ECO:0000256" key="2">
    <source>
        <dbReference type="ARBA" id="ARBA00022490"/>
    </source>
</evidence>
<evidence type="ECO:0000256" key="4">
    <source>
        <dbReference type="ARBA" id="ARBA00022679"/>
    </source>
</evidence>
<organism evidence="12 13">
    <name type="scientific">Polyplax serrata</name>
    <name type="common">Common mouse louse</name>
    <dbReference type="NCBI Taxonomy" id="468196"/>
    <lineage>
        <taxon>Eukaryota</taxon>
        <taxon>Metazoa</taxon>
        <taxon>Ecdysozoa</taxon>
        <taxon>Arthropoda</taxon>
        <taxon>Hexapoda</taxon>
        <taxon>Insecta</taxon>
        <taxon>Pterygota</taxon>
        <taxon>Neoptera</taxon>
        <taxon>Paraneoptera</taxon>
        <taxon>Psocodea</taxon>
        <taxon>Troctomorpha</taxon>
        <taxon>Phthiraptera</taxon>
        <taxon>Anoplura</taxon>
        <taxon>Polyplacidae</taxon>
        <taxon>Polyplax</taxon>
    </lineage>
</organism>
<keyword evidence="4" id="KW-0808">Transferase</keyword>
<feature type="compositionally biased region" description="Polar residues" evidence="10">
    <location>
        <begin position="433"/>
        <end position="448"/>
    </location>
</feature>
<protein>
    <recommendedName>
        <fullName evidence="11">C2H2-type domain-containing protein</fullName>
    </recommendedName>
</protein>
<dbReference type="InterPro" id="IPR036236">
    <property type="entry name" value="Znf_C2H2_sf"/>
</dbReference>
<gene>
    <name evidence="12" type="ORF">RUM44_001799</name>
</gene>
<comment type="caution">
    <text evidence="12">The sequence shown here is derived from an EMBL/GenBank/DDBJ whole genome shotgun (WGS) entry which is preliminary data.</text>
</comment>
<keyword evidence="8" id="KW-0862">Zinc</keyword>